<protein>
    <submittedName>
        <fullName evidence="3">Zinc ribbon domain-containing protein</fullName>
    </submittedName>
</protein>
<dbReference type="EMBL" id="JAENII010000004">
    <property type="protein sequence ID" value="MBK1826649.1"/>
    <property type="molecule type" value="Genomic_DNA"/>
</dbReference>
<organism evidence="3 4">
    <name type="scientific">Haloferula rosea</name>
    <dbReference type="NCBI Taxonomy" id="490093"/>
    <lineage>
        <taxon>Bacteria</taxon>
        <taxon>Pseudomonadati</taxon>
        <taxon>Verrucomicrobiota</taxon>
        <taxon>Verrucomicrobiia</taxon>
        <taxon>Verrucomicrobiales</taxon>
        <taxon>Verrucomicrobiaceae</taxon>
        <taxon>Haloferula</taxon>
    </lineage>
</organism>
<sequence>MVSQPPELPEDDVSPIVVEKQKVPPPMPGLQGSAADVRSLERHVCPECGGKGEWDPGKRKLICPYCGTEFDRVAPPPLPDITEHDLDAMLAQLGDKAHTLDTAERRVQCTHCHAVLTRTAENVASSCDFCGSPELLAYEDIEAPVKPESLLPASLTKEQAYHALKKFLGSKWFAPNDLKKRNLVDRIHGVYLPYWTFDAAAECPWTADSGTYYYVTRTRRGPDGKTQTYRERKTRWRPASGHVSTWFDDVTVSGSRGIDPGILQRLEPYPTKDLVPYETRYVSGWDVEHYQVPLLQAARTGFGSMEGMLREMCAREVPGDTYRNLRIHPQYSRKTFKHILAPIWLIAYQYKGQTYQGAMNAVTGTTYAHFPKSAWKIAFVVLIALIVIAIILFAMSR</sequence>
<evidence type="ECO:0000256" key="1">
    <source>
        <dbReference type="SAM" id="MobiDB-lite"/>
    </source>
</evidence>
<keyword evidence="4" id="KW-1185">Reference proteome</keyword>
<dbReference type="Proteomes" id="UP000658278">
    <property type="component" value="Unassembled WGS sequence"/>
</dbReference>
<accession>A0A934R7E8</accession>
<name>A0A934R7E8_9BACT</name>
<evidence type="ECO:0000313" key="3">
    <source>
        <dbReference type="EMBL" id="MBK1826649.1"/>
    </source>
</evidence>
<dbReference type="PANTHER" id="PTHR37826:SF3">
    <property type="entry name" value="J DOMAIN-CONTAINING PROTEIN"/>
    <property type="match status" value="1"/>
</dbReference>
<evidence type="ECO:0000256" key="2">
    <source>
        <dbReference type="SAM" id="Phobius"/>
    </source>
</evidence>
<gene>
    <name evidence="3" type="ORF">JIN81_06440</name>
</gene>
<feature type="transmembrane region" description="Helical" evidence="2">
    <location>
        <begin position="374"/>
        <end position="395"/>
    </location>
</feature>
<feature type="region of interest" description="Disordered" evidence="1">
    <location>
        <begin position="1"/>
        <end position="35"/>
    </location>
</feature>
<comment type="caution">
    <text evidence="3">The sequence shown here is derived from an EMBL/GenBank/DDBJ whole genome shotgun (WGS) entry which is preliminary data.</text>
</comment>
<keyword evidence="2" id="KW-1133">Transmembrane helix</keyword>
<keyword evidence="2" id="KW-0812">Transmembrane</keyword>
<dbReference type="RefSeq" id="WP_200277805.1">
    <property type="nucleotide sequence ID" value="NZ_JAENII010000004.1"/>
</dbReference>
<dbReference type="AlphaFoldDB" id="A0A934R7E8"/>
<keyword evidence="2" id="KW-0472">Membrane</keyword>
<proteinExistence type="predicted"/>
<reference evidence="3" key="1">
    <citation type="submission" date="2021-01" db="EMBL/GenBank/DDBJ databases">
        <title>Modified the classification status of verrucomicrobia.</title>
        <authorList>
            <person name="Feng X."/>
        </authorList>
    </citation>
    <scope>NUCLEOTIDE SEQUENCE</scope>
    <source>
        <strain evidence="3">KCTC 22201</strain>
    </source>
</reference>
<dbReference type="PANTHER" id="PTHR37826">
    <property type="entry name" value="FLOTILLIN BAND_7_5 DOMAIN PROTEIN"/>
    <property type="match status" value="1"/>
</dbReference>
<evidence type="ECO:0000313" key="4">
    <source>
        <dbReference type="Proteomes" id="UP000658278"/>
    </source>
</evidence>